<gene>
    <name evidence="5" type="primary">agpT</name>
    <name evidence="5" type="ORF">HMI01_26240</name>
    <name evidence="6" type="ORF">SAMN05421668_1355</name>
</gene>
<dbReference type="Gene3D" id="2.60.120.280">
    <property type="entry name" value="Regulatory protein AraC"/>
    <property type="match status" value="1"/>
</dbReference>
<dbReference type="Pfam" id="PF02311">
    <property type="entry name" value="AraC_binding"/>
    <property type="match status" value="1"/>
</dbReference>
<dbReference type="Proteomes" id="UP000321773">
    <property type="component" value="Unassembled WGS sequence"/>
</dbReference>
<accession>A0A1I6UWR3</accession>
<dbReference type="GO" id="GO:0043565">
    <property type="term" value="F:sequence-specific DNA binding"/>
    <property type="evidence" value="ECO:0007669"/>
    <property type="project" value="InterPro"/>
</dbReference>
<keyword evidence="2 6" id="KW-0238">DNA-binding</keyword>
<keyword evidence="3" id="KW-0804">Transcription</keyword>
<reference evidence="5 8" key="2">
    <citation type="submission" date="2019-07" db="EMBL/GenBank/DDBJ databases">
        <title>Whole genome shotgun sequence of Halolactibacillus miurensis NBRC 100873.</title>
        <authorList>
            <person name="Hosoyama A."/>
            <person name="Uohara A."/>
            <person name="Ohji S."/>
            <person name="Ichikawa N."/>
        </authorList>
    </citation>
    <scope>NUCLEOTIDE SEQUENCE [LARGE SCALE GENOMIC DNA]</scope>
    <source>
        <strain evidence="5 8">NBRC 100873</strain>
    </source>
</reference>
<dbReference type="PANTHER" id="PTHR43280:SF28">
    <property type="entry name" value="HTH-TYPE TRANSCRIPTIONAL ACTIVATOR RHAS"/>
    <property type="match status" value="1"/>
</dbReference>
<sequence length="292" mass="33597">MTNHQQSYGFKFKGEFQQRIASIHSIGKETQTSTNYQWDGLKRNETGKVVFQYTLAGEGAIRIDDTTISLKAHDAFLVPLPSNHCYYLPETSDAWSFVYITLYGDEAVRLLTDAIDTYGHILTFKRESRPIQYLFYLLDKLSSTGMSYGYELSRHAYTFLMELLQYIEHDQAQDTELPQAIAKAVAFIESHFDQDLALSDIVAVSGLSTYYFTRLFNQTMGETPIKYLTKVRLNEALTLLQDRTLTIEDIAIRVGFNEANYFSKVFKKALDIPPSHYRNSRSFMPVNQLFLD</sequence>
<dbReference type="STRING" id="306541.SAMN05421668_1355"/>
<dbReference type="OrthoDB" id="2237754at2"/>
<protein>
    <submittedName>
        <fullName evidence="5">AraC family transcriptional regulator</fullName>
    </submittedName>
    <submittedName>
        <fullName evidence="6">AraC-type DNA-binding protein</fullName>
    </submittedName>
</protein>
<dbReference type="PROSITE" id="PS01124">
    <property type="entry name" value="HTH_ARAC_FAMILY_2"/>
    <property type="match status" value="1"/>
</dbReference>
<dbReference type="SUPFAM" id="SSF51215">
    <property type="entry name" value="Regulatory protein AraC"/>
    <property type="match status" value="1"/>
</dbReference>
<dbReference type="InterPro" id="IPR037923">
    <property type="entry name" value="HTH-like"/>
</dbReference>
<dbReference type="SMART" id="SM00342">
    <property type="entry name" value="HTH_ARAC"/>
    <property type="match status" value="1"/>
</dbReference>
<dbReference type="Gene3D" id="1.10.10.60">
    <property type="entry name" value="Homeodomain-like"/>
    <property type="match status" value="2"/>
</dbReference>
<evidence type="ECO:0000256" key="2">
    <source>
        <dbReference type="ARBA" id="ARBA00023125"/>
    </source>
</evidence>
<dbReference type="PANTHER" id="PTHR43280">
    <property type="entry name" value="ARAC-FAMILY TRANSCRIPTIONAL REGULATOR"/>
    <property type="match status" value="1"/>
</dbReference>
<dbReference type="InterPro" id="IPR009057">
    <property type="entry name" value="Homeodomain-like_sf"/>
</dbReference>
<dbReference type="InterPro" id="IPR018060">
    <property type="entry name" value="HTH_AraC"/>
</dbReference>
<evidence type="ECO:0000256" key="1">
    <source>
        <dbReference type="ARBA" id="ARBA00023015"/>
    </source>
</evidence>
<evidence type="ECO:0000313" key="8">
    <source>
        <dbReference type="Proteomes" id="UP000321773"/>
    </source>
</evidence>
<dbReference type="SUPFAM" id="SSF46689">
    <property type="entry name" value="Homeodomain-like"/>
    <property type="match status" value="2"/>
</dbReference>
<dbReference type="AlphaFoldDB" id="A0A1I6UWR3"/>
<feature type="domain" description="HTH araC/xylS-type" evidence="4">
    <location>
        <begin position="182"/>
        <end position="280"/>
    </location>
</feature>
<dbReference type="InterPro" id="IPR020449">
    <property type="entry name" value="Tscrpt_reg_AraC-type_HTH"/>
</dbReference>
<dbReference type="GO" id="GO:0003700">
    <property type="term" value="F:DNA-binding transcription factor activity"/>
    <property type="evidence" value="ECO:0007669"/>
    <property type="project" value="InterPro"/>
</dbReference>
<keyword evidence="1" id="KW-0805">Transcription regulation</keyword>
<keyword evidence="8" id="KW-1185">Reference proteome</keyword>
<dbReference type="InterPro" id="IPR018062">
    <property type="entry name" value="HTH_AraC-typ_CS"/>
</dbReference>
<dbReference type="PROSITE" id="PS00041">
    <property type="entry name" value="HTH_ARAC_FAMILY_1"/>
    <property type="match status" value="1"/>
</dbReference>
<evidence type="ECO:0000313" key="6">
    <source>
        <dbReference type="EMBL" id="SFT05757.1"/>
    </source>
</evidence>
<proteinExistence type="predicted"/>
<organism evidence="6 7">
    <name type="scientific">Halolactibacillus miurensis</name>
    <dbReference type="NCBI Taxonomy" id="306541"/>
    <lineage>
        <taxon>Bacteria</taxon>
        <taxon>Bacillati</taxon>
        <taxon>Bacillota</taxon>
        <taxon>Bacilli</taxon>
        <taxon>Bacillales</taxon>
        <taxon>Bacillaceae</taxon>
        <taxon>Halolactibacillus</taxon>
    </lineage>
</organism>
<dbReference type="Proteomes" id="UP000199139">
    <property type="component" value="Unassembled WGS sequence"/>
</dbReference>
<dbReference type="InterPro" id="IPR003313">
    <property type="entry name" value="AraC-bd"/>
</dbReference>
<dbReference type="EMBL" id="FPAI01000035">
    <property type="protein sequence ID" value="SFT05757.1"/>
    <property type="molecule type" value="Genomic_DNA"/>
</dbReference>
<dbReference type="EMBL" id="BJWJ01000042">
    <property type="protein sequence ID" value="GEM05636.1"/>
    <property type="molecule type" value="Genomic_DNA"/>
</dbReference>
<reference evidence="6 7" key="1">
    <citation type="submission" date="2016-10" db="EMBL/GenBank/DDBJ databases">
        <authorList>
            <person name="de Groot N.N."/>
        </authorList>
    </citation>
    <scope>NUCLEOTIDE SEQUENCE [LARGE SCALE GENOMIC DNA]</scope>
    <source>
        <strain evidence="6 7">DSM 17074</strain>
    </source>
</reference>
<dbReference type="PRINTS" id="PR00032">
    <property type="entry name" value="HTHARAC"/>
</dbReference>
<evidence type="ECO:0000313" key="5">
    <source>
        <dbReference type="EMBL" id="GEM05636.1"/>
    </source>
</evidence>
<name>A0A1I6UWR3_9BACI</name>
<evidence type="ECO:0000313" key="7">
    <source>
        <dbReference type="Proteomes" id="UP000199139"/>
    </source>
</evidence>
<evidence type="ECO:0000256" key="3">
    <source>
        <dbReference type="ARBA" id="ARBA00023163"/>
    </source>
</evidence>
<dbReference type="Pfam" id="PF12833">
    <property type="entry name" value="HTH_18"/>
    <property type="match status" value="1"/>
</dbReference>
<evidence type="ECO:0000259" key="4">
    <source>
        <dbReference type="PROSITE" id="PS01124"/>
    </source>
</evidence>
<dbReference type="RefSeq" id="WP_062321372.1">
    <property type="nucleotide sequence ID" value="NZ_BJWJ01000042.1"/>
</dbReference>